<evidence type="ECO:0000313" key="1">
    <source>
        <dbReference type="EMBL" id="OCH92863.1"/>
    </source>
</evidence>
<keyword evidence="2" id="KW-1185">Reference proteome</keyword>
<dbReference type="Proteomes" id="UP000250043">
    <property type="component" value="Unassembled WGS sequence"/>
</dbReference>
<gene>
    <name evidence="1" type="ORF">OBBRIDRAFT_726013</name>
</gene>
<proteinExistence type="predicted"/>
<protein>
    <submittedName>
        <fullName evidence="1">Uncharacterized protein</fullName>
    </submittedName>
</protein>
<organism evidence="1 2">
    <name type="scientific">Obba rivulosa</name>
    <dbReference type="NCBI Taxonomy" id="1052685"/>
    <lineage>
        <taxon>Eukaryota</taxon>
        <taxon>Fungi</taxon>
        <taxon>Dikarya</taxon>
        <taxon>Basidiomycota</taxon>
        <taxon>Agaricomycotina</taxon>
        <taxon>Agaricomycetes</taxon>
        <taxon>Polyporales</taxon>
        <taxon>Gelatoporiaceae</taxon>
        <taxon>Obba</taxon>
    </lineage>
</organism>
<name>A0A8E2DP36_9APHY</name>
<evidence type="ECO:0000313" key="2">
    <source>
        <dbReference type="Proteomes" id="UP000250043"/>
    </source>
</evidence>
<dbReference type="AlphaFoldDB" id="A0A8E2DP36"/>
<accession>A0A8E2DP36</accession>
<dbReference type="OrthoDB" id="3944184at2759"/>
<dbReference type="EMBL" id="KV722363">
    <property type="protein sequence ID" value="OCH92863.1"/>
    <property type="molecule type" value="Genomic_DNA"/>
</dbReference>
<sequence length="147" mass="15767">MAVCSYALELGSIGQPEPNAHIAPGTAFNFSYNIRADYCMSSYGYSVYLITDVPTGLAPSAQFMNGYFLGHFEGENYPAVPTPTNPAPPQLTMPDFSQPEGGFGGGMSSSNATFYLTVLEEWDDCGGALGRRFSLAYNPIVYNATDS</sequence>
<reference evidence="1 2" key="1">
    <citation type="submission" date="2016-07" db="EMBL/GenBank/DDBJ databases">
        <title>Draft genome of the white-rot fungus Obba rivulosa 3A-2.</title>
        <authorList>
            <consortium name="DOE Joint Genome Institute"/>
            <person name="Miettinen O."/>
            <person name="Riley R."/>
            <person name="Acob R."/>
            <person name="Barry K."/>
            <person name="Cullen D."/>
            <person name="De Vries R."/>
            <person name="Hainaut M."/>
            <person name="Hatakka A."/>
            <person name="Henrissat B."/>
            <person name="Hilden K."/>
            <person name="Kuo R."/>
            <person name="Labutti K."/>
            <person name="Lipzen A."/>
            <person name="Makela M.R."/>
            <person name="Sandor L."/>
            <person name="Spatafora J.W."/>
            <person name="Grigoriev I.V."/>
            <person name="Hibbett D.S."/>
        </authorList>
    </citation>
    <scope>NUCLEOTIDE SEQUENCE [LARGE SCALE GENOMIC DNA]</scope>
    <source>
        <strain evidence="1 2">3A-2</strain>
    </source>
</reference>